<evidence type="ECO:0000313" key="3">
    <source>
        <dbReference type="Proteomes" id="UP000198921"/>
    </source>
</evidence>
<gene>
    <name evidence="2" type="ORF">SAMN05660209_01977</name>
</gene>
<dbReference type="CDD" id="cd07041">
    <property type="entry name" value="STAS_RsbR_RsbS_like"/>
    <property type="match status" value="1"/>
</dbReference>
<dbReference type="InterPro" id="IPR002645">
    <property type="entry name" value="STAS_dom"/>
</dbReference>
<dbReference type="PANTHER" id="PTHR33745:SF1">
    <property type="entry name" value="RSBT ANTAGONIST PROTEIN RSBS"/>
    <property type="match status" value="1"/>
</dbReference>
<dbReference type="InterPro" id="IPR036513">
    <property type="entry name" value="STAS_dom_sf"/>
</dbReference>
<reference evidence="3" key="1">
    <citation type="submission" date="2016-10" db="EMBL/GenBank/DDBJ databases">
        <authorList>
            <person name="Varghese N."/>
            <person name="Submissions S."/>
        </authorList>
    </citation>
    <scope>NUCLEOTIDE SEQUENCE [LARGE SCALE GENOMIC DNA]</scope>
    <source>
        <strain evidence="3">DSM 45422</strain>
    </source>
</reference>
<dbReference type="STRING" id="1137993.SAMN05660209_01977"/>
<accession>A0A1H3GRR7</accession>
<evidence type="ECO:0000259" key="1">
    <source>
        <dbReference type="PROSITE" id="PS50801"/>
    </source>
</evidence>
<dbReference type="PROSITE" id="PS50801">
    <property type="entry name" value="STAS"/>
    <property type="match status" value="1"/>
</dbReference>
<dbReference type="PANTHER" id="PTHR33745">
    <property type="entry name" value="RSBT ANTAGONIST PROTEIN RSBS-RELATED"/>
    <property type="match status" value="1"/>
</dbReference>
<name>A0A1H3GRR7_9ACTN</name>
<evidence type="ECO:0000313" key="2">
    <source>
        <dbReference type="EMBL" id="SDY05655.1"/>
    </source>
</evidence>
<dbReference type="SUPFAM" id="SSF52091">
    <property type="entry name" value="SpoIIaa-like"/>
    <property type="match status" value="1"/>
</dbReference>
<dbReference type="AlphaFoldDB" id="A0A1H3GRR7"/>
<keyword evidence="3" id="KW-1185">Reference proteome</keyword>
<sequence length="129" mass="13904">MNGGPRLFSILRQGPYLIASIHTALDDSQLVRFQQDLVERIGSDRARGVVIDVAALDVLDSFASRTLRDIGEMARLRGAVTVIVGIQPDVAFAMVELGMDTGRVVTALDLEEGLAELDTYAAAPPAPRR</sequence>
<dbReference type="RefSeq" id="WP_091154460.1">
    <property type="nucleotide sequence ID" value="NZ_FNOT01000004.1"/>
</dbReference>
<proteinExistence type="predicted"/>
<dbReference type="Pfam" id="PF01740">
    <property type="entry name" value="STAS"/>
    <property type="match status" value="1"/>
</dbReference>
<dbReference type="EMBL" id="FNOT01000004">
    <property type="protein sequence ID" value="SDY05655.1"/>
    <property type="molecule type" value="Genomic_DNA"/>
</dbReference>
<dbReference type="Proteomes" id="UP000198921">
    <property type="component" value="Unassembled WGS sequence"/>
</dbReference>
<dbReference type="InterPro" id="IPR051932">
    <property type="entry name" value="Bact_StressResp_Reg"/>
</dbReference>
<protein>
    <submittedName>
        <fullName evidence="2">RsbT antagonist protein RsbS</fullName>
    </submittedName>
</protein>
<feature type="domain" description="STAS" evidence="1">
    <location>
        <begin position="17"/>
        <end position="117"/>
    </location>
</feature>
<dbReference type="Gene3D" id="3.30.750.24">
    <property type="entry name" value="STAS domain"/>
    <property type="match status" value="1"/>
</dbReference>
<dbReference type="OrthoDB" id="9797171at2"/>
<organism evidence="2 3">
    <name type="scientific">Geodermatophilus africanus</name>
    <dbReference type="NCBI Taxonomy" id="1137993"/>
    <lineage>
        <taxon>Bacteria</taxon>
        <taxon>Bacillati</taxon>
        <taxon>Actinomycetota</taxon>
        <taxon>Actinomycetes</taxon>
        <taxon>Geodermatophilales</taxon>
        <taxon>Geodermatophilaceae</taxon>
        <taxon>Geodermatophilus</taxon>
    </lineage>
</organism>